<evidence type="ECO:0000313" key="10">
    <source>
        <dbReference type="EMBL" id="RKO98679.1"/>
    </source>
</evidence>
<keyword evidence="5" id="KW-0119">Carbohydrate metabolism</keyword>
<dbReference type="PRINTS" id="PR00736">
    <property type="entry name" value="GLHYDRLASE15"/>
</dbReference>
<reference evidence="10" key="2">
    <citation type="submission" date="2018-04" db="EMBL/GenBank/DDBJ databases">
        <title>Leveraging single-cell genomics to expand the Fungal Tree of Life.</title>
        <authorList>
            <consortium name="DOE Joint Genome Institute"/>
            <person name="Ahrendt S.R."/>
            <person name="Quandt C.A."/>
            <person name="Ciobanu D."/>
            <person name="Clum A."/>
            <person name="Salamov A."/>
            <person name="Andreopoulos B."/>
            <person name="Cheng J.-F."/>
            <person name="Woyke T."/>
            <person name="Pelin A."/>
            <person name="Henrissat B."/>
            <person name="Benny G.L."/>
            <person name="Smith M.E."/>
            <person name="James T.Y."/>
            <person name="Grigoriev I.V."/>
        </authorList>
    </citation>
    <scope>NUCLEOTIDE SEQUENCE</scope>
    <source>
        <strain evidence="10">ATCC 52028</strain>
    </source>
</reference>
<dbReference type="GO" id="GO:0004339">
    <property type="term" value="F:glucan 1,4-alpha-glucosidase activity"/>
    <property type="evidence" value="ECO:0007669"/>
    <property type="project" value="UniProtKB-EC"/>
</dbReference>
<evidence type="ECO:0000256" key="5">
    <source>
        <dbReference type="ARBA" id="ARBA00023277"/>
    </source>
</evidence>
<evidence type="ECO:0000256" key="2">
    <source>
        <dbReference type="ARBA" id="ARBA00006188"/>
    </source>
</evidence>
<dbReference type="SUPFAM" id="SSF48208">
    <property type="entry name" value="Six-hairpin glycosidases"/>
    <property type="match status" value="1"/>
</dbReference>
<proteinExistence type="inferred from homology"/>
<dbReference type="InterPro" id="IPR000165">
    <property type="entry name" value="Glucoamylase"/>
</dbReference>
<keyword evidence="4" id="KW-0378">Hydrolase</keyword>
<name>A0A4P9WYR9_9FUNG</name>
<keyword evidence="12" id="KW-1185">Reference proteome</keyword>
<keyword evidence="7" id="KW-0624">Polysaccharide degradation</keyword>
<dbReference type="Pfam" id="PF00723">
    <property type="entry name" value="Glyco_hydro_15"/>
    <property type="match status" value="1"/>
</dbReference>
<feature type="domain" description="GH15-like" evidence="8">
    <location>
        <begin position="45"/>
        <end position="469"/>
    </location>
</feature>
<dbReference type="EMBL" id="ML014381">
    <property type="protein sequence ID" value="RKO98679.1"/>
    <property type="molecule type" value="Genomic_DNA"/>
</dbReference>
<dbReference type="EMBL" id="ML009133">
    <property type="protein sequence ID" value="RKO97974.1"/>
    <property type="molecule type" value="Genomic_DNA"/>
</dbReference>
<evidence type="ECO:0000256" key="6">
    <source>
        <dbReference type="ARBA" id="ARBA00023295"/>
    </source>
</evidence>
<dbReference type="EC" id="3.2.1.3" evidence="3"/>
<organism evidence="10 12">
    <name type="scientific">Caulochytrium protostelioides</name>
    <dbReference type="NCBI Taxonomy" id="1555241"/>
    <lineage>
        <taxon>Eukaryota</taxon>
        <taxon>Fungi</taxon>
        <taxon>Fungi incertae sedis</taxon>
        <taxon>Chytridiomycota</taxon>
        <taxon>Chytridiomycota incertae sedis</taxon>
        <taxon>Chytridiomycetes</taxon>
        <taxon>Caulochytriales</taxon>
        <taxon>Caulochytriaceae</taxon>
        <taxon>Caulochytrium</taxon>
    </lineage>
</organism>
<dbReference type="InterPro" id="IPR012341">
    <property type="entry name" value="6hp_glycosidase-like_sf"/>
</dbReference>
<dbReference type="InterPro" id="IPR008928">
    <property type="entry name" value="6-hairpin_glycosidase_sf"/>
</dbReference>
<dbReference type="PANTHER" id="PTHR31616:SF9">
    <property type="entry name" value="GLUCOAMYLASE, INTRACELLULAR SPORULATION-SPECIFIC"/>
    <property type="match status" value="1"/>
</dbReference>
<dbReference type="OrthoDB" id="6123450at2759"/>
<evidence type="ECO:0000256" key="7">
    <source>
        <dbReference type="ARBA" id="ARBA00023326"/>
    </source>
</evidence>
<dbReference type="GO" id="GO:0000272">
    <property type="term" value="P:polysaccharide catabolic process"/>
    <property type="evidence" value="ECO:0007669"/>
    <property type="project" value="UniProtKB-KW"/>
</dbReference>
<evidence type="ECO:0000256" key="3">
    <source>
        <dbReference type="ARBA" id="ARBA00012593"/>
    </source>
</evidence>
<reference evidence="11 12" key="1">
    <citation type="journal article" date="2018" name="Nat. Microbiol.">
        <title>Leveraging single-cell genomics to expand the fungal tree of life.</title>
        <authorList>
            <person name="Ahrendt S.R."/>
            <person name="Quandt C.A."/>
            <person name="Ciobanu D."/>
            <person name="Clum A."/>
            <person name="Salamov A."/>
            <person name="Andreopoulos B."/>
            <person name="Cheng J.F."/>
            <person name="Woyke T."/>
            <person name="Pelin A."/>
            <person name="Henrissat B."/>
            <person name="Reynolds N.K."/>
            <person name="Benny G.L."/>
            <person name="Smith M.E."/>
            <person name="James T.Y."/>
            <person name="Grigoriev I.V."/>
        </authorList>
    </citation>
    <scope>NUCLEOTIDE SEQUENCE [LARGE SCALE GENOMIC DNA]</scope>
    <source>
        <strain evidence="11 12">ATCC 52028</strain>
    </source>
</reference>
<dbReference type="Gene3D" id="1.50.10.10">
    <property type="match status" value="1"/>
</dbReference>
<comment type="similarity">
    <text evidence="2">Belongs to the glycosyl hydrolase 15 family.</text>
</comment>
<sequence>MPWLASARRSSGSGGIAGIAPDVDAYLEAATPSARQRLRGNIHPPGTAPGIVIASPSRYEPNYYYSWVRDSALTMRTLVDDYRRGQSSDSDDEQTLWDYAASSKAQQSQPAAQGLGEPKYNVDNSVFTDPWCRPQNDGPALRATTLVQFAYAWVSRGGNGTVVTEYLYPIIKNDLDYVVNHWSDQTCDLWEEVRSAHFFTRFVQRMGLLVGAQLARDQNETAVADGYTRHADEITQSLEQFWDTDAQIVRVSLDVALGKTNHLDCGTVMSALHGYMNDGVYGPASDRMLATTTALVDSFGFYPLNQVTHDNNNQTLAYAVGRYASDVYDGYHTSEGNPWFMCTNAVAEIYYRAAAQFTTDGGIDVTDVSLRAFERLGVPTENTAAAAGIDANDDDDRVIRAGGHYALGSPGFAAIIGALLATADGHVRQTRFHQGDPTAPLAEEFNRYTGYPQGARELTWSYASLVTVSDAYQSLKTLLQSQAQDRPIFQVQK</sequence>
<comment type="catalytic activity">
    <reaction evidence="1">
        <text>Hydrolysis of terminal (1-&gt;4)-linked alpha-D-glucose residues successively from non-reducing ends of the chains with release of beta-D-glucose.</text>
        <dbReference type="EC" id="3.2.1.3"/>
    </reaction>
</comment>
<dbReference type="GO" id="GO:0000324">
    <property type="term" value="C:fungal-type vacuole"/>
    <property type="evidence" value="ECO:0007669"/>
    <property type="project" value="TreeGrafter"/>
</dbReference>
<dbReference type="STRING" id="1555241.A0A4P9WYR9"/>
<protein>
    <recommendedName>
        <fullName evidence="3">glucan 1,4-alpha-glucosidase</fullName>
        <ecNumber evidence="3">3.2.1.3</ecNumber>
    </recommendedName>
</protein>
<evidence type="ECO:0000313" key="9">
    <source>
        <dbReference type="EMBL" id="RKO97974.1"/>
    </source>
</evidence>
<evidence type="ECO:0000256" key="4">
    <source>
        <dbReference type="ARBA" id="ARBA00022801"/>
    </source>
</evidence>
<evidence type="ECO:0000313" key="12">
    <source>
        <dbReference type="Proteomes" id="UP000274922"/>
    </source>
</evidence>
<dbReference type="Proteomes" id="UP000268535">
    <property type="component" value="Unassembled WGS sequence"/>
</dbReference>
<evidence type="ECO:0000256" key="1">
    <source>
        <dbReference type="ARBA" id="ARBA00001863"/>
    </source>
</evidence>
<dbReference type="InterPro" id="IPR011613">
    <property type="entry name" value="GH15-like"/>
</dbReference>
<accession>A0A4P9WYR9</accession>
<gene>
    <name evidence="9" type="ORF">CAUPRSCDRAFT_5636</name>
    <name evidence="10" type="ORF">CXG81DRAFT_15603</name>
</gene>
<dbReference type="Proteomes" id="UP000274922">
    <property type="component" value="Unassembled WGS sequence"/>
</dbReference>
<evidence type="ECO:0000313" key="11">
    <source>
        <dbReference type="Proteomes" id="UP000268535"/>
    </source>
</evidence>
<dbReference type="PANTHER" id="PTHR31616">
    <property type="entry name" value="TREHALASE"/>
    <property type="match status" value="1"/>
</dbReference>
<reference evidence="9" key="3">
    <citation type="submission" date="2018-08" db="EMBL/GenBank/DDBJ databases">
        <title>Leveraging single-cell genomics to expand the Fungal Tree of Life.</title>
        <authorList>
            <consortium name="DOE Joint Genome Institute"/>
            <person name="Ahrendt S.R."/>
            <person name="Quandt C.A."/>
            <person name="Ciobanu D."/>
            <person name="Clum A."/>
            <person name="Salamov A."/>
            <person name="Andreopoulos B."/>
            <person name="Cheng J.-F."/>
            <person name="Woyke T."/>
            <person name="Pelin A."/>
            <person name="Henrissat B."/>
            <person name="Reynolds N."/>
            <person name="Benny G.L."/>
            <person name="Smith M.E."/>
            <person name="James T.Y."/>
            <person name="Grigoriev I.V."/>
        </authorList>
    </citation>
    <scope>NUCLEOTIDE SEQUENCE</scope>
    <source>
        <strain evidence="9">ATCC 52028</strain>
    </source>
</reference>
<dbReference type="AlphaFoldDB" id="A0A4P9WYR9"/>
<evidence type="ECO:0000259" key="8">
    <source>
        <dbReference type="Pfam" id="PF00723"/>
    </source>
</evidence>
<keyword evidence="6" id="KW-0326">Glycosidase</keyword>